<protein>
    <submittedName>
        <fullName evidence="2">Acyl carrier protein</fullName>
    </submittedName>
</protein>
<proteinExistence type="predicted"/>
<feature type="domain" description="Carrier" evidence="1">
    <location>
        <begin position="7"/>
        <end position="89"/>
    </location>
</feature>
<keyword evidence="3" id="KW-1185">Reference proteome</keyword>
<dbReference type="Pfam" id="PF00550">
    <property type="entry name" value="PP-binding"/>
    <property type="match status" value="1"/>
</dbReference>
<dbReference type="EMBL" id="JAIKTS010000002">
    <property type="protein sequence ID" value="MCL7714686.1"/>
    <property type="molecule type" value="Genomic_DNA"/>
</dbReference>
<accession>A0ABT0SHA6</accession>
<dbReference type="RefSeq" id="WP_250063879.1">
    <property type="nucleotide sequence ID" value="NZ_JAIKTS010000002.1"/>
</dbReference>
<evidence type="ECO:0000259" key="1">
    <source>
        <dbReference type="PROSITE" id="PS50075"/>
    </source>
</evidence>
<sequence length="90" mass="9828">MNNRTEQGIEHEIKELIISSLSLEDIAPEDIDSAAPLFVEGLGLDSIDALELGLALQKKYGVSLSADSEETRRHFSSVRALGEFVVSRQA</sequence>
<dbReference type="InterPro" id="IPR036736">
    <property type="entry name" value="ACP-like_sf"/>
</dbReference>
<dbReference type="InterPro" id="IPR009081">
    <property type="entry name" value="PP-bd_ACP"/>
</dbReference>
<dbReference type="Gene3D" id="1.10.1200.10">
    <property type="entry name" value="ACP-like"/>
    <property type="match status" value="1"/>
</dbReference>
<dbReference type="PROSITE" id="PS50075">
    <property type="entry name" value="CARRIER"/>
    <property type="match status" value="1"/>
</dbReference>
<organism evidence="2 3">
    <name type="scientific">Stenotrophomonas mori</name>
    <dbReference type="NCBI Taxonomy" id="2871096"/>
    <lineage>
        <taxon>Bacteria</taxon>
        <taxon>Pseudomonadati</taxon>
        <taxon>Pseudomonadota</taxon>
        <taxon>Gammaproteobacteria</taxon>
        <taxon>Lysobacterales</taxon>
        <taxon>Lysobacteraceae</taxon>
        <taxon>Stenotrophomonas</taxon>
    </lineage>
</organism>
<gene>
    <name evidence="2" type="ORF">K5L01_08530</name>
</gene>
<dbReference type="Proteomes" id="UP001431235">
    <property type="component" value="Unassembled WGS sequence"/>
</dbReference>
<evidence type="ECO:0000313" key="2">
    <source>
        <dbReference type="EMBL" id="MCL7714686.1"/>
    </source>
</evidence>
<dbReference type="NCBIfam" id="NF006617">
    <property type="entry name" value="PRK09184.1"/>
    <property type="match status" value="1"/>
</dbReference>
<reference evidence="2 3" key="1">
    <citation type="submission" date="2021-08" db="EMBL/GenBank/DDBJ databases">
        <title>Novel members of of the genus Stenotrophomonas from differernt environment.</title>
        <authorList>
            <person name="Deng Y."/>
        </authorList>
    </citation>
    <scope>NUCLEOTIDE SEQUENCE [LARGE SCALE GENOMIC DNA]</scope>
    <source>
        <strain evidence="2 3">CPCC 101365</strain>
    </source>
</reference>
<evidence type="ECO:0000313" key="3">
    <source>
        <dbReference type="Proteomes" id="UP001431235"/>
    </source>
</evidence>
<comment type="caution">
    <text evidence="2">The sequence shown here is derived from an EMBL/GenBank/DDBJ whole genome shotgun (WGS) entry which is preliminary data.</text>
</comment>
<dbReference type="SUPFAM" id="SSF47336">
    <property type="entry name" value="ACP-like"/>
    <property type="match status" value="1"/>
</dbReference>
<name>A0ABT0SHA6_9GAMM</name>